<dbReference type="InParanoid" id="A0A409VUX6"/>
<sequence length="355" mass="41054">MQELNVLMREYDGLLPVLNHTHDPIFQRLPLETISYISQCYVPDVLFDNKTVTYLDDIEDVSRDIAAPLVLGSVCKQWRHLAWSTPQLWTYVIANLEARNIEQQVGFFRDWLGRSGKLPLSILIYGLNRQADTSDLIPEVCNIIGLIIKEYSRWEMLDLRIPSVYTTLFVGDVQCKGPSILQSLRLERHDELETFHTLWLNLKSAIPAPPSIFLMNVRCKYINVRWENVTFTCFEAEELYLDEVFKLLQNAPQLQDCHIRDIFQVRGNIPLPEHIIVHRQLTDLTLRWPNVGIVHRLLSQISLPSLNRLRIVNGDEGHAAEALASLFKRSSCSLEILVLRDTIYDTDELISTYID</sequence>
<comment type="caution">
    <text evidence="1">The sequence shown here is derived from an EMBL/GenBank/DDBJ whole genome shotgun (WGS) entry which is preliminary data.</text>
</comment>
<accession>A0A409VUX6</accession>
<dbReference type="OrthoDB" id="2269034at2759"/>
<evidence type="ECO:0000313" key="2">
    <source>
        <dbReference type="Proteomes" id="UP000284706"/>
    </source>
</evidence>
<protein>
    <recommendedName>
        <fullName evidence="3">F-box domain-containing protein</fullName>
    </recommendedName>
</protein>
<proteinExistence type="predicted"/>
<evidence type="ECO:0000313" key="1">
    <source>
        <dbReference type="EMBL" id="PPQ70052.1"/>
    </source>
</evidence>
<keyword evidence="2" id="KW-1185">Reference proteome</keyword>
<name>A0A409VUX6_9AGAR</name>
<evidence type="ECO:0008006" key="3">
    <source>
        <dbReference type="Google" id="ProtNLM"/>
    </source>
</evidence>
<dbReference type="InterPro" id="IPR032675">
    <property type="entry name" value="LRR_dom_sf"/>
</dbReference>
<organism evidence="1 2">
    <name type="scientific">Gymnopilus dilepis</name>
    <dbReference type="NCBI Taxonomy" id="231916"/>
    <lineage>
        <taxon>Eukaryota</taxon>
        <taxon>Fungi</taxon>
        <taxon>Dikarya</taxon>
        <taxon>Basidiomycota</taxon>
        <taxon>Agaricomycotina</taxon>
        <taxon>Agaricomycetes</taxon>
        <taxon>Agaricomycetidae</taxon>
        <taxon>Agaricales</taxon>
        <taxon>Agaricineae</taxon>
        <taxon>Hymenogastraceae</taxon>
        <taxon>Gymnopilus</taxon>
    </lineage>
</organism>
<dbReference type="AlphaFoldDB" id="A0A409VUX6"/>
<dbReference type="Proteomes" id="UP000284706">
    <property type="component" value="Unassembled WGS sequence"/>
</dbReference>
<gene>
    <name evidence="1" type="ORF">CVT26_013376</name>
</gene>
<reference evidence="1 2" key="1">
    <citation type="journal article" date="2018" name="Evol. Lett.">
        <title>Horizontal gene cluster transfer increased hallucinogenic mushroom diversity.</title>
        <authorList>
            <person name="Reynolds H.T."/>
            <person name="Vijayakumar V."/>
            <person name="Gluck-Thaler E."/>
            <person name="Korotkin H.B."/>
            <person name="Matheny P.B."/>
            <person name="Slot J.C."/>
        </authorList>
    </citation>
    <scope>NUCLEOTIDE SEQUENCE [LARGE SCALE GENOMIC DNA]</scope>
    <source>
        <strain evidence="1 2">SRW20</strain>
    </source>
</reference>
<dbReference type="EMBL" id="NHYE01005554">
    <property type="protein sequence ID" value="PPQ70052.1"/>
    <property type="molecule type" value="Genomic_DNA"/>
</dbReference>
<dbReference type="Gene3D" id="3.80.10.10">
    <property type="entry name" value="Ribonuclease Inhibitor"/>
    <property type="match status" value="1"/>
</dbReference>